<keyword evidence="2" id="KW-1185">Reference proteome</keyword>
<reference evidence="1" key="1">
    <citation type="submission" date="2022-10" db="EMBL/GenBank/DDBJ databases">
        <title>Novel sulphate-reducing endosymbionts in the free-living metamonad Anaeramoeba.</title>
        <authorList>
            <person name="Jerlstrom-Hultqvist J."/>
            <person name="Cepicka I."/>
            <person name="Gallot-Lavallee L."/>
            <person name="Salas-Leiva D."/>
            <person name="Curtis B.A."/>
            <person name="Zahonova K."/>
            <person name="Pipaliya S."/>
            <person name="Dacks J."/>
            <person name="Roger A.J."/>
        </authorList>
    </citation>
    <scope>NUCLEOTIDE SEQUENCE</scope>
    <source>
        <strain evidence="1">BMAN</strain>
    </source>
</reference>
<protein>
    <submittedName>
        <fullName evidence="1">Myosin ib</fullName>
    </submittedName>
</protein>
<accession>A0A9Q0R8Q5</accession>
<dbReference type="EMBL" id="JAPDFW010000090">
    <property type="protein sequence ID" value="KAJ5071274.1"/>
    <property type="molecule type" value="Genomic_DNA"/>
</dbReference>
<comment type="caution">
    <text evidence="1">The sequence shown here is derived from an EMBL/GenBank/DDBJ whole genome shotgun (WGS) entry which is preliminary data.</text>
</comment>
<sequence>MIQFDSIVMLQTKMKQHIIYCIRANNSKKLNSFESKYVQQQVDSMQLVPLKSPKHFINDYGIISNQTWPEFRGELQLGVKIILQKLEANEKDYEIGESDLLYL</sequence>
<evidence type="ECO:0000313" key="2">
    <source>
        <dbReference type="Proteomes" id="UP001149090"/>
    </source>
</evidence>
<organism evidence="1 2">
    <name type="scientific">Anaeramoeba ignava</name>
    <name type="common">Anaerobic marine amoeba</name>
    <dbReference type="NCBI Taxonomy" id="1746090"/>
    <lineage>
        <taxon>Eukaryota</taxon>
        <taxon>Metamonada</taxon>
        <taxon>Anaeramoebidae</taxon>
        <taxon>Anaeramoeba</taxon>
    </lineage>
</organism>
<dbReference type="AlphaFoldDB" id="A0A9Q0R8Q5"/>
<dbReference type="SUPFAM" id="SSF52540">
    <property type="entry name" value="P-loop containing nucleoside triphosphate hydrolases"/>
    <property type="match status" value="1"/>
</dbReference>
<dbReference type="Proteomes" id="UP001149090">
    <property type="component" value="Unassembled WGS sequence"/>
</dbReference>
<dbReference type="InterPro" id="IPR027417">
    <property type="entry name" value="P-loop_NTPase"/>
</dbReference>
<name>A0A9Q0R8Q5_ANAIG</name>
<gene>
    <name evidence="1" type="ORF">M0811_10546</name>
</gene>
<proteinExistence type="predicted"/>
<evidence type="ECO:0000313" key="1">
    <source>
        <dbReference type="EMBL" id="KAJ5071274.1"/>
    </source>
</evidence>